<dbReference type="Gene3D" id="1.10.510.10">
    <property type="entry name" value="Transferase(Phosphotransferase) domain 1"/>
    <property type="match status" value="1"/>
</dbReference>
<protein>
    <recommendedName>
        <fullName evidence="5">Protein kinase domain-containing protein</fullName>
    </recommendedName>
</protein>
<feature type="binding site" evidence="3">
    <location>
        <position position="342"/>
    </location>
    <ligand>
        <name>ATP</name>
        <dbReference type="ChEBI" id="CHEBI:30616"/>
    </ligand>
</feature>
<dbReference type="OrthoDB" id="4062651at2759"/>
<feature type="compositionally biased region" description="Polar residues" evidence="4">
    <location>
        <begin position="185"/>
        <end position="194"/>
    </location>
</feature>
<dbReference type="GO" id="GO:0005524">
    <property type="term" value="F:ATP binding"/>
    <property type="evidence" value="ECO:0007669"/>
    <property type="project" value="UniProtKB-UniRule"/>
</dbReference>
<reference evidence="6 7" key="1">
    <citation type="submission" date="2017-06" db="EMBL/GenBank/DDBJ databases">
        <title>Draft genome sequence of a variant of Elsinoe murrayae.</title>
        <authorList>
            <person name="Cheng Q."/>
        </authorList>
    </citation>
    <scope>NUCLEOTIDE SEQUENCE [LARGE SCALE GENOMIC DNA]</scope>
    <source>
        <strain evidence="6 7">CQ-2017a</strain>
    </source>
</reference>
<accession>A0A2K1QW13</accession>
<dbReference type="GO" id="GO:0005737">
    <property type="term" value="C:cytoplasm"/>
    <property type="evidence" value="ECO:0007669"/>
    <property type="project" value="TreeGrafter"/>
</dbReference>
<dbReference type="PROSITE" id="PS00108">
    <property type="entry name" value="PROTEIN_KINASE_ST"/>
    <property type="match status" value="1"/>
</dbReference>
<dbReference type="SMART" id="SM00220">
    <property type="entry name" value="S_TKc"/>
    <property type="match status" value="1"/>
</dbReference>
<evidence type="ECO:0000256" key="2">
    <source>
        <dbReference type="ARBA" id="ARBA00022840"/>
    </source>
</evidence>
<dbReference type="Pfam" id="PF00069">
    <property type="entry name" value="Pkinase"/>
    <property type="match status" value="1"/>
</dbReference>
<feature type="domain" description="Protein kinase" evidence="5">
    <location>
        <begin position="306"/>
        <end position="600"/>
    </location>
</feature>
<evidence type="ECO:0000256" key="3">
    <source>
        <dbReference type="PROSITE-ProRule" id="PRU10141"/>
    </source>
</evidence>
<organism evidence="6 7">
    <name type="scientific">Sphaceloma murrayae</name>
    <dbReference type="NCBI Taxonomy" id="2082308"/>
    <lineage>
        <taxon>Eukaryota</taxon>
        <taxon>Fungi</taxon>
        <taxon>Dikarya</taxon>
        <taxon>Ascomycota</taxon>
        <taxon>Pezizomycotina</taxon>
        <taxon>Dothideomycetes</taxon>
        <taxon>Dothideomycetidae</taxon>
        <taxon>Myriangiales</taxon>
        <taxon>Elsinoaceae</taxon>
        <taxon>Sphaceloma</taxon>
    </lineage>
</organism>
<dbReference type="GO" id="GO:0035556">
    <property type="term" value="P:intracellular signal transduction"/>
    <property type="evidence" value="ECO:0007669"/>
    <property type="project" value="TreeGrafter"/>
</dbReference>
<evidence type="ECO:0000259" key="5">
    <source>
        <dbReference type="PROSITE" id="PS50011"/>
    </source>
</evidence>
<feature type="region of interest" description="Disordered" evidence="4">
    <location>
        <begin position="66"/>
        <end position="111"/>
    </location>
</feature>
<feature type="compositionally biased region" description="Polar residues" evidence="4">
    <location>
        <begin position="11"/>
        <end position="31"/>
    </location>
</feature>
<keyword evidence="1 3" id="KW-0547">Nucleotide-binding</keyword>
<dbReference type="PANTHER" id="PTHR24346">
    <property type="entry name" value="MAP/MICROTUBULE AFFINITY-REGULATING KINASE"/>
    <property type="match status" value="1"/>
</dbReference>
<dbReference type="AlphaFoldDB" id="A0A2K1QW13"/>
<comment type="caution">
    <text evidence="6">The sequence shown here is derived from an EMBL/GenBank/DDBJ whole genome shotgun (WGS) entry which is preliminary data.</text>
</comment>
<proteinExistence type="predicted"/>
<dbReference type="GO" id="GO:0004674">
    <property type="term" value="F:protein serine/threonine kinase activity"/>
    <property type="evidence" value="ECO:0007669"/>
    <property type="project" value="TreeGrafter"/>
</dbReference>
<dbReference type="EMBL" id="NKHZ01000032">
    <property type="protein sequence ID" value="PNS19248.1"/>
    <property type="molecule type" value="Genomic_DNA"/>
</dbReference>
<evidence type="ECO:0000256" key="4">
    <source>
        <dbReference type="SAM" id="MobiDB-lite"/>
    </source>
</evidence>
<name>A0A2K1QW13_9PEZI</name>
<feature type="region of interest" description="Disordered" evidence="4">
    <location>
        <begin position="1"/>
        <end position="50"/>
    </location>
</feature>
<dbReference type="SUPFAM" id="SSF56112">
    <property type="entry name" value="Protein kinase-like (PK-like)"/>
    <property type="match status" value="1"/>
</dbReference>
<dbReference type="GO" id="GO:0000226">
    <property type="term" value="P:microtubule cytoskeleton organization"/>
    <property type="evidence" value="ECO:0007669"/>
    <property type="project" value="TreeGrafter"/>
</dbReference>
<dbReference type="PROSITE" id="PS00107">
    <property type="entry name" value="PROTEIN_KINASE_ATP"/>
    <property type="match status" value="1"/>
</dbReference>
<feature type="compositionally biased region" description="Polar residues" evidence="4">
    <location>
        <begin position="162"/>
        <end position="172"/>
    </location>
</feature>
<evidence type="ECO:0000256" key="1">
    <source>
        <dbReference type="ARBA" id="ARBA00022741"/>
    </source>
</evidence>
<keyword evidence="7" id="KW-1185">Reference proteome</keyword>
<dbReference type="PANTHER" id="PTHR24346:SF76">
    <property type="entry name" value="NON-SPECIFIC SERINE_THREONINE PROTEIN KINASE"/>
    <property type="match status" value="1"/>
</dbReference>
<feature type="region of interest" description="Disordered" evidence="4">
    <location>
        <begin position="147"/>
        <end position="269"/>
    </location>
</feature>
<dbReference type="Gene3D" id="3.30.200.20">
    <property type="entry name" value="Phosphorylase Kinase, domain 1"/>
    <property type="match status" value="1"/>
</dbReference>
<dbReference type="InterPro" id="IPR017441">
    <property type="entry name" value="Protein_kinase_ATP_BS"/>
</dbReference>
<dbReference type="InParanoid" id="A0A2K1QW13"/>
<feature type="compositionally biased region" description="Polar residues" evidence="4">
    <location>
        <begin position="254"/>
        <end position="264"/>
    </location>
</feature>
<dbReference type="InterPro" id="IPR011009">
    <property type="entry name" value="Kinase-like_dom_sf"/>
</dbReference>
<dbReference type="InterPro" id="IPR008271">
    <property type="entry name" value="Ser/Thr_kinase_AS"/>
</dbReference>
<dbReference type="InterPro" id="IPR000719">
    <property type="entry name" value="Prot_kinase_dom"/>
</dbReference>
<keyword evidence="2 3" id="KW-0067">ATP-binding</keyword>
<gene>
    <name evidence="6" type="ORF">CAC42_2425</name>
</gene>
<dbReference type="STRING" id="2082308.A0A2K1QW13"/>
<dbReference type="Proteomes" id="UP000243797">
    <property type="component" value="Unassembled WGS sequence"/>
</dbReference>
<evidence type="ECO:0000313" key="6">
    <source>
        <dbReference type="EMBL" id="PNS19248.1"/>
    </source>
</evidence>
<dbReference type="PROSITE" id="PS50011">
    <property type="entry name" value="PROTEIN_KINASE_DOM"/>
    <property type="match status" value="1"/>
</dbReference>
<feature type="region of interest" description="Disordered" evidence="4">
    <location>
        <begin position="284"/>
        <end position="303"/>
    </location>
</feature>
<sequence length="610" mass="67304">MAESAYDWSLGVNTPSQNTSQFPSRSGSYDGQTIYGRDNTGLESGGLNIKSSATIPPLELASSWYPEDDRSQYLVPDDEQHGRRRNKSISFESQARLENGDRHSLEQPLPRNASLRSVASVGRPNATRPVLPSVPIQFDPALYRIHPFTGQPVRRRPRRQDTGSTNMSNADAINSVAAPEGDQLASLTSESTASPPHDEATTPISPHGSYLDSPTAISSPAFSPALESEPWPACRSGSIRSTRTMPSRPLSFRASRQSTNRRVTSSFSSPSSVASAFLGAWRSESASAAPEPDDEGQSFGPSDDQYIVGRQIGYGGFSVVKEAINMSHEGVERKYAVKIVRKNIREKPEAENEKCQQDLEREVGIWKYLDHDHILSLRSDWETDFARFCVMDLSEGGSLYDLIRDKRKAGNKLPSLLAKSYAFQLASALRYLHLDVRIVHRDVKMENCLIDQNSAALDGEPGRIRLCDFGLAEFITSDSPDVEEGEPRTPAKASNIVGSLEYAAPEALQTEHAVLSPTVDIWAYGVCVYTLVTCDRPFKHSLAQKVIDMIETAAWEEDVVRKSSTAEGHVEEILELLRGCMDPNVTTRWDISKVLASPWFAGYNDPYASL</sequence>
<evidence type="ECO:0000313" key="7">
    <source>
        <dbReference type="Proteomes" id="UP000243797"/>
    </source>
</evidence>